<feature type="transmembrane region" description="Helical" evidence="5">
    <location>
        <begin position="82"/>
        <end position="101"/>
    </location>
</feature>
<comment type="subcellular location">
    <subcellularLocation>
        <location evidence="1">Membrane</location>
        <topology evidence="1">Multi-pass membrane protein</topology>
    </subcellularLocation>
</comment>
<dbReference type="RefSeq" id="WP_379566010.1">
    <property type="nucleotide sequence ID" value="NZ_JBHSQK010000023.1"/>
</dbReference>
<dbReference type="EMBL" id="JBHSQK010000023">
    <property type="protein sequence ID" value="MFC5948929.1"/>
    <property type="molecule type" value="Genomic_DNA"/>
</dbReference>
<comment type="caution">
    <text evidence="6">The sequence shown here is derived from an EMBL/GenBank/DDBJ whole genome shotgun (WGS) entry which is preliminary data.</text>
</comment>
<evidence type="ECO:0000256" key="5">
    <source>
        <dbReference type="SAM" id="Phobius"/>
    </source>
</evidence>
<evidence type="ECO:0000256" key="1">
    <source>
        <dbReference type="ARBA" id="ARBA00004141"/>
    </source>
</evidence>
<evidence type="ECO:0000256" key="3">
    <source>
        <dbReference type="ARBA" id="ARBA00022989"/>
    </source>
</evidence>
<reference evidence="7" key="1">
    <citation type="journal article" date="2019" name="Int. J. Syst. Evol. Microbiol.">
        <title>The Global Catalogue of Microorganisms (GCM) 10K type strain sequencing project: providing services to taxonomists for standard genome sequencing and annotation.</title>
        <authorList>
            <consortium name="The Broad Institute Genomics Platform"/>
            <consortium name="The Broad Institute Genome Sequencing Center for Infectious Disease"/>
            <person name="Wu L."/>
            <person name="Ma J."/>
        </authorList>
    </citation>
    <scope>NUCLEOTIDE SEQUENCE [LARGE SCALE GENOMIC DNA]</scope>
    <source>
        <strain evidence="7">CGMCC 4.7397</strain>
    </source>
</reference>
<organism evidence="6 7">
    <name type="scientific">Pseudonocardia lutea</name>
    <dbReference type="NCBI Taxonomy" id="2172015"/>
    <lineage>
        <taxon>Bacteria</taxon>
        <taxon>Bacillati</taxon>
        <taxon>Actinomycetota</taxon>
        <taxon>Actinomycetes</taxon>
        <taxon>Pseudonocardiales</taxon>
        <taxon>Pseudonocardiaceae</taxon>
        <taxon>Pseudonocardia</taxon>
    </lineage>
</organism>
<proteinExistence type="predicted"/>
<keyword evidence="7" id="KW-1185">Reference proteome</keyword>
<evidence type="ECO:0000313" key="7">
    <source>
        <dbReference type="Proteomes" id="UP001596119"/>
    </source>
</evidence>
<accession>A0ABW1I963</accession>
<evidence type="ECO:0000256" key="2">
    <source>
        <dbReference type="ARBA" id="ARBA00022692"/>
    </source>
</evidence>
<keyword evidence="4 5" id="KW-0472">Membrane</keyword>
<name>A0ABW1I963_9PSEU</name>
<dbReference type="Proteomes" id="UP001596119">
    <property type="component" value="Unassembled WGS sequence"/>
</dbReference>
<feature type="transmembrane region" description="Helical" evidence="5">
    <location>
        <begin position="58"/>
        <end position="75"/>
    </location>
</feature>
<gene>
    <name evidence="6" type="ORF">ACFQH9_11635</name>
</gene>
<protein>
    <submittedName>
        <fullName evidence="6">DoxX family protein</fullName>
    </submittedName>
</protein>
<dbReference type="InterPro" id="IPR032808">
    <property type="entry name" value="DoxX"/>
</dbReference>
<evidence type="ECO:0000313" key="6">
    <source>
        <dbReference type="EMBL" id="MFC5948929.1"/>
    </source>
</evidence>
<sequence length="135" mass="14033">MTAAGTATSARPRSKGRVALVVLQVVLGLFMAVASGAPKLLGEATAVQTFDAIGAGDWFRYLIGALEVAGGIGLMIPALAGLAAACFVALMIGAALFQVFVIGMAEYVYTPIILGVLFGLIAWVRRHEIRALVTR</sequence>
<keyword evidence="2 5" id="KW-0812">Transmembrane</keyword>
<dbReference type="Pfam" id="PF13564">
    <property type="entry name" value="DoxX_2"/>
    <property type="match status" value="1"/>
</dbReference>
<keyword evidence="3 5" id="KW-1133">Transmembrane helix</keyword>
<feature type="transmembrane region" description="Helical" evidence="5">
    <location>
        <begin position="107"/>
        <end position="125"/>
    </location>
</feature>
<evidence type="ECO:0000256" key="4">
    <source>
        <dbReference type="ARBA" id="ARBA00023136"/>
    </source>
</evidence>